<dbReference type="Proteomes" id="UP000028013">
    <property type="component" value="Unassembled WGS sequence"/>
</dbReference>
<sequence>MNLLEFGKPYPFPRNATIAPICFLANSLQRQNSIFHFLK</sequence>
<protein>
    <submittedName>
        <fullName evidence="1">Uncharacterized protein</fullName>
    </submittedName>
</protein>
<gene>
    <name evidence="1" type="ORF">M094_0218</name>
</gene>
<evidence type="ECO:0000313" key="1">
    <source>
        <dbReference type="EMBL" id="KDS51969.1"/>
    </source>
</evidence>
<name>A0A078S690_BACUN</name>
<reference evidence="1 2" key="1">
    <citation type="submission" date="2014-04" db="EMBL/GenBank/DDBJ databases">
        <authorList>
            <person name="Sears C."/>
            <person name="Carroll K."/>
            <person name="Sack B.R."/>
            <person name="Qadri F."/>
            <person name="Myers L.L."/>
            <person name="Chung G.-T."/>
            <person name="Escheverria P."/>
            <person name="Fraser C.M."/>
            <person name="Sadzewicz L."/>
            <person name="Shefchek K.A."/>
            <person name="Tallon L."/>
            <person name="Das S.P."/>
            <person name="Daugherty S."/>
            <person name="Mongodin E.F."/>
        </authorList>
    </citation>
    <scope>NUCLEOTIDE SEQUENCE [LARGE SCALE GENOMIC DNA]</scope>
    <source>
        <strain evidence="1 2">3978 T3 ii</strain>
    </source>
</reference>
<dbReference type="EMBL" id="JNHN01000163">
    <property type="protein sequence ID" value="KDS51969.1"/>
    <property type="molecule type" value="Genomic_DNA"/>
</dbReference>
<accession>A0A078S690</accession>
<organism evidence="1 2">
    <name type="scientific">Bacteroides uniformis str. 3978 T3 ii</name>
    <dbReference type="NCBI Taxonomy" id="1339349"/>
    <lineage>
        <taxon>Bacteria</taxon>
        <taxon>Pseudomonadati</taxon>
        <taxon>Bacteroidota</taxon>
        <taxon>Bacteroidia</taxon>
        <taxon>Bacteroidales</taxon>
        <taxon>Bacteroidaceae</taxon>
        <taxon>Bacteroides</taxon>
    </lineage>
</organism>
<evidence type="ECO:0000313" key="2">
    <source>
        <dbReference type="Proteomes" id="UP000028013"/>
    </source>
</evidence>
<dbReference type="AlphaFoldDB" id="A0A078S690"/>
<proteinExistence type="predicted"/>
<comment type="caution">
    <text evidence="1">The sequence shown here is derived from an EMBL/GenBank/DDBJ whole genome shotgun (WGS) entry which is preliminary data.</text>
</comment>